<proteinExistence type="predicted"/>
<sequence>MHAVAHLSPEARMQLAELRIIYHLAARAVHALQVLLPRRDACPHLPERLRQLLCALTFRRHPFVQCMRSECRAVRERGIRLAVQSPTGGCHYAPTIRLATFSFCGRSRVVRSGSVMPL</sequence>
<name>A0A7S3ETI5_9EUKA</name>
<dbReference type="AlphaFoldDB" id="A0A7S3ETI5"/>
<accession>A0A7S3ETI5</accession>
<dbReference type="EMBL" id="HBHX01013495">
    <property type="protein sequence ID" value="CAE0106869.1"/>
    <property type="molecule type" value="Transcribed_RNA"/>
</dbReference>
<protein>
    <submittedName>
        <fullName evidence="1">Uncharacterized protein</fullName>
    </submittedName>
</protein>
<evidence type="ECO:0000313" key="1">
    <source>
        <dbReference type="EMBL" id="CAE0106869.1"/>
    </source>
</evidence>
<organism evidence="1">
    <name type="scientific">Haptolina ericina</name>
    <dbReference type="NCBI Taxonomy" id="156174"/>
    <lineage>
        <taxon>Eukaryota</taxon>
        <taxon>Haptista</taxon>
        <taxon>Haptophyta</taxon>
        <taxon>Prymnesiophyceae</taxon>
        <taxon>Prymnesiales</taxon>
        <taxon>Prymnesiaceae</taxon>
        <taxon>Haptolina</taxon>
    </lineage>
</organism>
<gene>
    <name evidence="1" type="ORF">HERI1096_LOCUS7528</name>
</gene>
<reference evidence="1" key="1">
    <citation type="submission" date="2021-01" db="EMBL/GenBank/DDBJ databases">
        <authorList>
            <person name="Corre E."/>
            <person name="Pelletier E."/>
            <person name="Niang G."/>
            <person name="Scheremetjew M."/>
            <person name="Finn R."/>
            <person name="Kale V."/>
            <person name="Holt S."/>
            <person name="Cochrane G."/>
            <person name="Meng A."/>
            <person name="Brown T."/>
            <person name="Cohen L."/>
        </authorList>
    </citation>
    <scope>NUCLEOTIDE SEQUENCE</scope>
    <source>
        <strain evidence="1">CCMP281</strain>
    </source>
</reference>